<dbReference type="InterPro" id="IPR000652">
    <property type="entry name" value="Triosephosphate_isomerase"/>
</dbReference>
<keyword evidence="5 8" id="KW-0963">Cytoplasm</keyword>
<dbReference type="InterPro" id="IPR020861">
    <property type="entry name" value="Triosephosphate_isomerase_AS"/>
</dbReference>
<evidence type="ECO:0000256" key="9">
    <source>
        <dbReference type="RuleBase" id="RU363013"/>
    </source>
</evidence>
<comment type="pathway">
    <text evidence="8 9">Carbohydrate biosynthesis; gluconeogenesis.</text>
</comment>
<keyword evidence="4 8" id="KW-0312">Gluconeogenesis</keyword>
<dbReference type="GO" id="GO:0004807">
    <property type="term" value="F:triose-phosphate isomerase activity"/>
    <property type="evidence" value="ECO:0007669"/>
    <property type="project" value="UniProtKB-UniRule"/>
</dbReference>
<comment type="function">
    <text evidence="8">Involved in the gluconeogenesis. Catalyzes stereospecifically the conversion of dihydroxyacetone phosphate (DHAP) to D-glyceraldehyde-3-phosphate (G3P).</text>
</comment>
<dbReference type="InterPro" id="IPR022896">
    <property type="entry name" value="TrioseP_Isoase_bac/euk"/>
</dbReference>
<dbReference type="InterPro" id="IPR013785">
    <property type="entry name" value="Aldolase_TIM"/>
</dbReference>
<dbReference type="EMBL" id="LWSA01000151">
    <property type="protein sequence ID" value="OCX72042.1"/>
    <property type="molecule type" value="Genomic_DNA"/>
</dbReference>
<evidence type="ECO:0000313" key="11">
    <source>
        <dbReference type="EMBL" id="OCX74859.1"/>
    </source>
</evidence>
<comment type="caution">
    <text evidence="11">The sequence shown here is derived from an EMBL/GenBank/DDBJ whole genome shotgun (WGS) entry which is preliminary data.</text>
</comment>
<dbReference type="Pfam" id="PF00121">
    <property type="entry name" value="TIM"/>
    <property type="match status" value="1"/>
</dbReference>
<dbReference type="PANTHER" id="PTHR21139:SF42">
    <property type="entry name" value="TRIOSEPHOSPHATE ISOMERASE"/>
    <property type="match status" value="1"/>
</dbReference>
<dbReference type="STRING" id="930.GCA_002079865_00618"/>
<dbReference type="FunFam" id="3.20.20.70:FF:000016">
    <property type="entry name" value="Triosephosphate isomerase"/>
    <property type="match status" value="1"/>
</dbReference>
<evidence type="ECO:0000256" key="6">
    <source>
        <dbReference type="ARBA" id="ARBA00023152"/>
    </source>
</evidence>
<evidence type="ECO:0000256" key="1">
    <source>
        <dbReference type="ARBA" id="ARBA00004680"/>
    </source>
</evidence>
<evidence type="ECO:0000313" key="12">
    <source>
        <dbReference type="Proteomes" id="UP000094893"/>
    </source>
</evidence>
<dbReference type="RefSeq" id="WP_024893591.1">
    <property type="nucleotide sequence ID" value="NZ_LWRY01000028.1"/>
</dbReference>
<feature type="binding site" evidence="8">
    <location>
        <position position="174"/>
    </location>
    <ligand>
        <name>substrate</name>
    </ligand>
</feature>
<feature type="active site" description="Proton acceptor" evidence="8">
    <location>
        <position position="168"/>
    </location>
</feature>
<proteinExistence type="inferred from homology"/>
<dbReference type="PANTHER" id="PTHR21139">
    <property type="entry name" value="TRIOSEPHOSPHATE ISOMERASE"/>
    <property type="match status" value="1"/>
</dbReference>
<comment type="subcellular location">
    <subcellularLocation>
        <location evidence="8 9">Cytoplasm</location>
    </subcellularLocation>
</comment>
<accession>A0A1C2IFV5</accession>
<evidence type="ECO:0000313" key="10">
    <source>
        <dbReference type="EMBL" id="OCX72042.1"/>
    </source>
</evidence>
<dbReference type="OrthoDB" id="882088at2"/>
<keyword evidence="7 8" id="KW-0413">Isomerase</keyword>
<evidence type="ECO:0000256" key="8">
    <source>
        <dbReference type="HAMAP-Rule" id="MF_00147"/>
    </source>
</evidence>
<dbReference type="Proteomes" id="UP000095008">
    <property type="component" value="Unassembled WGS sequence"/>
</dbReference>
<dbReference type="HAMAP" id="MF_00147_B">
    <property type="entry name" value="TIM_B"/>
    <property type="match status" value="1"/>
</dbReference>
<feature type="binding site" evidence="8">
    <location>
        <position position="213"/>
    </location>
    <ligand>
        <name>substrate</name>
    </ligand>
</feature>
<dbReference type="EMBL" id="LWRY01000028">
    <property type="protein sequence ID" value="OCX74859.1"/>
    <property type="molecule type" value="Genomic_DNA"/>
</dbReference>
<dbReference type="PROSITE" id="PS00171">
    <property type="entry name" value="TIM_1"/>
    <property type="match status" value="1"/>
</dbReference>
<dbReference type="UniPathway" id="UPA00138"/>
<evidence type="ECO:0000256" key="3">
    <source>
        <dbReference type="ARBA" id="ARBA00007422"/>
    </source>
</evidence>
<keyword evidence="6 8" id="KW-0324">Glycolysis</keyword>
<dbReference type="eggNOG" id="COG0149">
    <property type="taxonomic scope" value="Bacteria"/>
</dbReference>
<dbReference type="NCBIfam" id="TIGR00419">
    <property type="entry name" value="tim"/>
    <property type="match status" value="1"/>
</dbReference>
<dbReference type="GO" id="GO:0006096">
    <property type="term" value="P:glycolytic process"/>
    <property type="evidence" value="ECO:0007669"/>
    <property type="project" value="UniProtKB-UniRule"/>
</dbReference>
<dbReference type="InterPro" id="IPR035990">
    <property type="entry name" value="TIM_sf"/>
</dbReference>
<dbReference type="PROSITE" id="PS51440">
    <property type="entry name" value="TIM_2"/>
    <property type="match status" value="1"/>
</dbReference>
<keyword evidence="13" id="KW-1185">Reference proteome</keyword>
<evidence type="ECO:0000256" key="5">
    <source>
        <dbReference type="ARBA" id="ARBA00022490"/>
    </source>
</evidence>
<protein>
    <recommendedName>
        <fullName evidence="8 9">Triosephosphate isomerase</fullName>
        <shortName evidence="8">TIM</shortName>
        <shortName evidence="8">TPI</shortName>
        <ecNumber evidence="8 9">5.3.1.1</ecNumber>
    </recommendedName>
    <alternativeName>
        <fullName evidence="8">Triose-phosphate isomerase</fullName>
    </alternativeName>
</protein>
<feature type="binding site" evidence="8">
    <location>
        <begin position="9"/>
        <end position="11"/>
    </location>
    <ligand>
        <name>substrate</name>
    </ligand>
</feature>
<dbReference type="AlphaFoldDB" id="A0A1C2IFV5"/>
<dbReference type="CDD" id="cd00311">
    <property type="entry name" value="TIM"/>
    <property type="match status" value="1"/>
</dbReference>
<dbReference type="GO" id="GO:0019563">
    <property type="term" value="P:glycerol catabolic process"/>
    <property type="evidence" value="ECO:0007669"/>
    <property type="project" value="TreeGrafter"/>
</dbReference>
<dbReference type="EC" id="5.3.1.1" evidence="8 9"/>
<sequence>MRPIMVAGNWKMNGLSADAVHLTQAILSADLEQMRPEVVLFPPYTLLHAVTQEAKGTALRWGGQNLFWEPNGAYTGEISGAMLRDMGCRYVLVGHSERRQIFAETDELVARKVKAALSSGLIPVVCVGESETERAQGATEQVLQRQVEAILPLLNLESNQPNLIIAYEPIWAIGTGQSASPEQAQAVHAFIRKLVAGHSSQLAKRLILLYGGSVKGNNAAALFDQEDIDGALVGGASLSAGEFIQICRAAELAGRGG</sequence>
<dbReference type="Gene3D" id="3.20.20.70">
    <property type="entry name" value="Aldolase class I"/>
    <property type="match status" value="1"/>
</dbReference>
<comment type="catalytic activity">
    <reaction evidence="8 9">
        <text>D-glyceraldehyde 3-phosphate = dihydroxyacetone phosphate</text>
        <dbReference type="Rhea" id="RHEA:18585"/>
        <dbReference type="ChEBI" id="CHEBI:57642"/>
        <dbReference type="ChEBI" id="CHEBI:59776"/>
        <dbReference type="EC" id="5.3.1.1"/>
    </reaction>
</comment>
<organism evidence="11 13">
    <name type="scientific">Acidithiobacillus thiooxidans</name>
    <name type="common">Thiobacillus thiooxidans</name>
    <dbReference type="NCBI Taxonomy" id="930"/>
    <lineage>
        <taxon>Bacteria</taxon>
        <taxon>Pseudomonadati</taxon>
        <taxon>Pseudomonadota</taxon>
        <taxon>Acidithiobacillia</taxon>
        <taxon>Acidithiobacillales</taxon>
        <taxon>Acidithiobacillaceae</taxon>
        <taxon>Acidithiobacillus</taxon>
    </lineage>
</organism>
<comment type="pathway">
    <text evidence="1 8 9">Carbohydrate degradation; glycolysis; D-glyceraldehyde 3-phosphate from glycerone phosphate: step 1/1.</text>
</comment>
<comment type="subunit">
    <text evidence="8 9">Homodimer.</text>
</comment>
<name>A0A1C2IFV5_ACITH</name>
<dbReference type="SUPFAM" id="SSF51351">
    <property type="entry name" value="Triosephosphate isomerase (TIM)"/>
    <property type="match status" value="1"/>
</dbReference>
<dbReference type="GO" id="GO:0005829">
    <property type="term" value="C:cytosol"/>
    <property type="evidence" value="ECO:0007669"/>
    <property type="project" value="TreeGrafter"/>
</dbReference>
<dbReference type="GO" id="GO:0006094">
    <property type="term" value="P:gluconeogenesis"/>
    <property type="evidence" value="ECO:0007669"/>
    <property type="project" value="UniProtKB-UniRule"/>
</dbReference>
<comment type="pathway">
    <text evidence="2">Carbohydrate metabolism; erythritol degradation.</text>
</comment>
<evidence type="ECO:0000313" key="13">
    <source>
        <dbReference type="Proteomes" id="UP000095008"/>
    </source>
</evidence>
<feature type="binding site" evidence="8">
    <location>
        <begin position="234"/>
        <end position="235"/>
    </location>
    <ligand>
        <name>substrate</name>
    </ligand>
</feature>
<dbReference type="GO" id="GO:0046166">
    <property type="term" value="P:glyceraldehyde-3-phosphate biosynthetic process"/>
    <property type="evidence" value="ECO:0007669"/>
    <property type="project" value="TreeGrafter"/>
</dbReference>
<feature type="active site" description="Electrophile" evidence="8">
    <location>
        <position position="95"/>
    </location>
</feature>
<evidence type="ECO:0000256" key="4">
    <source>
        <dbReference type="ARBA" id="ARBA00022432"/>
    </source>
</evidence>
<evidence type="ECO:0000256" key="7">
    <source>
        <dbReference type="ARBA" id="ARBA00023235"/>
    </source>
</evidence>
<dbReference type="Proteomes" id="UP000094893">
    <property type="component" value="Unassembled WGS sequence"/>
</dbReference>
<reference evidence="11 12" key="1">
    <citation type="journal article" date="2016" name="Int. J. Mol. Sci.">
        <title>Comparative genomics of the extreme acidophile Acidithiobacillus thiooxidans reveals intraspecific divergence and niche adaptation.</title>
        <authorList>
            <person name="Zhang X."/>
            <person name="Feng X."/>
            <person name="Tao J."/>
            <person name="Ma L."/>
            <person name="Xiao Y."/>
            <person name="Liang Y."/>
            <person name="Liu X."/>
            <person name="Yin H."/>
        </authorList>
    </citation>
    <scope>NUCLEOTIDE SEQUENCE [LARGE SCALE GENOMIC DNA]</scope>
    <source>
        <strain evidence="10 12">A02</strain>
        <strain evidence="11">DXS-W</strain>
    </source>
</reference>
<comment type="similarity">
    <text evidence="3 8 9">Belongs to the triosephosphate isomerase family.</text>
</comment>
<evidence type="ECO:0000256" key="2">
    <source>
        <dbReference type="ARBA" id="ARBA00004939"/>
    </source>
</evidence>
<dbReference type="UniPathway" id="UPA00109">
    <property type="reaction ID" value="UER00189"/>
</dbReference>
<gene>
    <name evidence="8" type="primary">tpiA</name>
    <name evidence="11" type="ORF">A6M23_04590</name>
    <name evidence="10" type="ORF">A6P07_10800</name>
</gene>